<name>A0A9P6W382_RHOMI</name>
<gene>
    <name evidence="1" type="ORF">C6P46_003221</name>
</gene>
<dbReference type="OrthoDB" id="10514683at2759"/>
<dbReference type="Proteomes" id="UP000777482">
    <property type="component" value="Unassembled WGS sequence"/>
</dbReference>
<dbReference type="EMBL" id="PUHQ01000025">
    <property type="protein sequence ID" value="KAG0662716.1"/>
    <property type="molecule type" value="Genomic_DNA"/>
</dbReference>
<reference evidence="1 2" key="1">
    <citation type="submission" date="2020-11" db="EMBL/GenBank/DDBJ databases">
        <title>Kefir isolates.</title>
        <authorList>
            <person name="Marcisauskas S."/>
            <person name="Kim Y."/>
            <person name="Blasche S."/>
        </authorList>
    </citation>
    <scope>NUCLEOTIDE SEQUENCE [LARGE SCALE GENOMIC DNA]</scope>
    <source>
        <strain evidence="1 2">KR</strain>
    </source>
</reference>
<organism evidence="1 2">
    <name type="scientific">Rhodotorula mucilaginosa</name>
    <name type="common">Yeast</name>
    <name type="synonym">Rhodotorula rubra</name>
    <dbReference type="NCBI Taxonomy" id="5537"/>
    <lineage>
        <taxon>Eukaryota</taxon>
        <taxon>Fungi</taxon>
        <taxon>Dikarya</taxon>
        <taxon>Basidiomycota</taxon>
        <taxon>Pucciniomycotina</taxon>
        <taxon>Microbotryomycetes</taxon>
        <taxon>Sporidiobolales</taxon>
        <taxon>Sporidiobolaceae</taxon>
        <taxon>Rhodotorula</taxon>
    </lineage>
</organism>
<comment type="caution">
    <text evidence="1">The sequence shown here is derived from an EMBL/GenBank/DDBJ whole genome shotgun (WGS) entry which is preliminary data.</text>
</comment>
<dbReference type="AlphaFoldDB" id="A0A9P6W382"/>
<proteinExistence type="predicted"/>
<keyword evidence="2" id="KW-1185">Reference proteome</keyword>
<protein>
    <submittedName>
        <fullName evidence="1">Uncharacterized protein</fullName>
    </submittedName>
</protein>
<evidence type="ECO:0000313" key="1">
    <source>
        <dbReference type="EMBL" id="KAG0662716.1"/>
    </source>
</evidence>
<evidence type="ECO:0000313" key="2">
    <source>
        <dbReference type="Proteomes" id="UP000777482"/>
    </source>
</evidence>
<sequence length="1069" mass="120503">MHRKLFKPSHAATSSTSKALPDDKVKEIARAIALKAERDYSNLLAAAQHATHHHKEATDSLKNLLDQILQDTHTAADGHPRKEAVVWTANIRNRLSSTRANVSSSASSPVPRLEHVLVVLQLVRNEYLAHSSVCETAAEKLAVVLKVLGFATLQEPIAPEDEQLPEKTVSEIHKRWGNLVDAATHAGELRTWQSLLQEMERVVHNNPHWYRVGLEHDTATQWICAVWIKLQHSHDIHQVNAVAALQYVKEDYEQGRTCLTKLSSKSLSFWAKTISTITLLNAILHAIMSSSGSGRVDALAEGEIHRRAHDLAREVERDLEDYLKISISAAQRQTATVHSEAQGKPPWYFLYEQISQDAHDSNKRYPHESMVWVVAIPRELKAAGGVGSTQHISAVLQHLQQIYYTLYEDNTDNQKLSETQLKDALSAAVRQVLVSLPVPVAAYPPQLILMEHTSWNAKSMLRSNRHLAELVEDERRPFFVRPRRPVTDPTEEDINRITREMVPRIEKDYVSLLTSAEHDTASQAMPSWKALLAEMLQAARDGKNSTPRESVAWCGNVKHRLCYRSQGLDHVLAVLQFIRLKCLDRFKMIKYHNAFTHSPNKHSKELEADVNTAEQANLRSAAVLYPWQAVMRAITIMDDGGSEATQRFVKKAVSTIRTDFEELIGAAPFGDEPTQTPARLLQDIEDDAYDSNGDIPRLSQMWICKMRHELKHSDDHFQHMVAVLQYIQDEYLQELPPGVDLDDLTDSQRDLLCERVKEVLRPGKLPAAIPESRKVELLRAEGRGGCAPRGLELSCDSSACPRGAGRTAGTDCTPFNPCYPLRRAESMPKARRHRPAGPSEAEIESVIRATVLGEYLKLFVDMYNQALREKQALGESAEKRPKRGLSRTRRYRLLSAAAQHILKGHPWQAVMRAIATLDSGNTAPQVSKPEKTPEEIERHAHWTASRVREELDHLLDLASSKGVVREPEDLLNEMENEARDSQKRVPKISQQWISNMRIELKQPGRFSPVEEVAVLQYVREAYREAYLDQKDAVQNGLTPEEEDDLRSKAVEQAFVSRLSLSHSAALPCA</sequence>
<accession>A0A9P6W382</accession>